<reference evidence="4" key="1">
    <citation type="journal article" date="2014" name="Int. J. Syst. Evol. Microbiol.">
        <title>Complete genome of a new Firmicutes species belonging to the dominant human colonic microbiota ('Ruminococcus bicirculans') reveals two chromosomes and a selective capacity to utilize plant glucans.</title>
        <authorList>
            <consortium name="NISC Comparative Sequencing Program"/>
            <person name="Wegmann U."/>
            <person name="Louis P."/>
            <person name="Goesmann A."/>
            <person name="Henrissat B."/>
            <person name="Duncan S.H."/>
            <person name="Flint H.J."/>
        </authorList>
    </citation>
    <scope>NUCLEOTIDE SEQUENCE</scope>
    <source>
        <strain evidence="4">NBRC 107710</strain>
    </source>
</reference>
<dbReference type="PROSITE" id="PS50977">
    <property type="entry name" value="HTH_TETR_2"/>
    <property type="match status" value="1"/>
</dbReference>
<evidence type="ECO:0000259" key="3">
    <source>
        <dbReference type="PROSITE" id="PS50977"/>
    </source>
</evidence>
<dbReference type="EMBL" id="JACIDN010000005">
    <property type="protein sequence ID" value="MBB3903609.1"/>
    <property type="molecule type" value="Genomic_DNA"/>
</dbReference>
<comment type="caution">
    <text evidence="5">The sequence shown here is derived from an EMBL/GenBank/DDBJ whole genome shotgun (WGS) entry which is preliminary data.</text>
</comment>
<reference evidence="5 6" key="3">
    <citation type="submission" date="2020-08" db="EMBL/GenBank/DDBJ databases">
        <title>Genomic Encyclopedia of Type Strains, Phase IV (KMG-IV): sequencing the most valuable type-strain genomes for metagenomic binning, comparative biology and taxonomic classification.</title>
        <authorList>
            <person name="Goeker M."/>
        </authorList>
    </citation>
    <scope>NUCLEOTIDE SEQUENCE [LARGE SCALE GENOMIC DNA]</scope>
    <source>
        <strain evidence="5 6">DSM 24105</strain>
    </source>
</reference>
<dbReference type="EMBL" id="BSPG01000061">
    <property type="protein sequence ID" value="GLS46919.1"/>
    <property type="molecule type" value="Genomic_DNA"/>
</dbReference>
<proteinExistence type="predicted"/>
<evidence type="ECO:0000313" key="6">
    <source>
        <dbReference type="Proteomes" id="UP000517759"/>
    </source>
</evidence>
<name>A0A7W6AKX9_9HYPH</name>
<accession>A0A7W6AKX9</accession>
<protein>
    <submittedName>
        <fullName evidence="5">AcrR family transcriptional regulator</fullName>
    </submittedName>
</protein>
<keyword evidence="7" id="KW-1185">Reference proteome</keyword>
<gene>
    <name evidence="4" type="ORF">GCM10007884_49180</name>
    <name evidence="5" type="ORF">GGR33_003118</name>
</gene>
<dbReference type="InterPro" id="IPR001647">
    <property type="entry name" value="HTH_TetR"/>
</dbReference>
<reference evidence="4" key="4">
    <citation type="submission" date="2023-01" db="EMBL/GenBank/DDBJ databases">
        <title>Draft genome sequence of Methylobacterium brachythecii strain NBRC 107710.</title>
        <authorList>
            <person name="Sun Q."/>
            <person name="Mori K."/>
        </authorList>
    </citation>
    <scope>NUCLEOTIDE SEQUENCE</scope>
    <source>
        <strain evidence="4">NBRC 107710</strain>
    </source>
</reference>
<dbReference type="GO" id="GO:0003677">
    <property type="term" value="F:DNA binding"/>
    <property type="evidence" value="ECO:0007669"/>
    <property type="project" value="UniProtKB-UniRule"/>
</dbReference>
<sequence length="200" mass="22264">MTETSARPYRQVARAAATEKTQRRIVEVFFEQLRSKWLDEITLDAVAAGAGTTRQTVIRLFGGKDRLIAAANDLAYEKITGRRRLPPDASPAAIARILVADYEIDGDTIVRLLAQEQQHPELTPILIEGRAGHRAWINDGFSTWLDRVPASRREGFVDELVAVTDIYVWKLFRRDFGHGAPAVTDLIAGLLSKVLAEASR</sequence>
<dbReference type="SUPFAM" id="SSF46689">
    <property type="entry name" value="Homeodomain-like"/>
    <property type="match status" value="1"/>
</dbReference>
<dbReference type="Proteomes" id="UP001156881">
    <property type="component" value="Unassembled WGS sequence"/>
</dbReference>
<organism evidence="5 6">
    <name type="scientific">Methylobacterium brachythecii</name>
    <dbReference type="NCBI Taxonomy" id="1176177"/>
    <lineage>
        <taxon>Bacteria</taxon>
        <taxon>Pseudomonadati</taxon>
        <taxon>Pseudomonadota</taxon>
        <taxon>Alphaproteobacteria</taxon>
        <taxon>Hyphomicrobiales</taxon>
        <taxon>Methylobacteriaceae</taxon>
        <taxon>Methylobacterium</taxon>
    </lineage>
</organism>
<evidence type="ECO:0000313" key="4">
    <source>
        <dbReference type="EMBL" id="GLS46919.1"/>
    </source>
</evidence>
<reference evidence="7" key="2">
    <citation type="journal article" date="2019" name="Int. J. Syst. Evol. Microbiol.">
        <title>The Global Catalogue of Microorganisms (GCM) 10K type strain sequencing project: providing services to taxonomists for standard genome sequencing and annotation.</title>
        <authorList>
            <consortium name="The Broad Institute Genomics Platform"/>
            <consortium name="The Broad Institute Genome Sequencing Center for Infectious Disease"/>
            <person name="Wu L."/>
            <person name="Ma J."/>
        </authorList>
    </citation>
    <scope>NUCLEOTIDE SEQUENCE [LARGE SCALE GENOMIC DNA]</scope>
    <source>
        <strain evidence="7">NBRC 107710</strain>
    </source>
</reference>
<dbReference type="Gene3D" id="1.10.357.10">
    <property type="entry name" value="Tetracycline Repressor, domain 2"/>
    <property type="match status" value="1"/>
</dbReference>
<evidence type="ECO:0000313" key="7">
    <source>
        <dbReference type="Proteomes" id="UP001156881"/>
    </source>
</evidence>
<evidence type="ECO:0000256" key="2">
    <source>
        <dbReference type="PROSITE-ProRule" id="PRU00335"/>
    </source>
</evidence>
<feature type="domain" description="HTH tetR-type" evidence="3">
    <location>
        <begin position="19"/>
        <end position="79"/>
    </location>
</feature>
<feature type="DNA-binding region" description="H-T-H motif" evidence="2">
    <location>
        <begin position="42"/>
        <end position="61"/>
    </location>
</feature>
<evidence type="ECO:0000313" key="5">
    <source>
        <dbReference type="EMBL" id="MBB3903609.1"/>
    </source>
</evidence>
<keyword evidence="1 2" id="KW-0238">DNA-binding</keyword>
<dbReference type="InterPro" id="IPR009057">
    <property type="entry name" value="Homeodomain-like_sf"/>
</dbReference>
<dbReference type="AlphaFoldDB" id="A0A7W6AKX9"/>
<dbReference type="RefSeq" id="WP_183506683.1">
    <property type="nucleotide sequence ID" value="NZ_BSPG01000061.1"/>
</dbReference>
<evidence type="ECO:0000256" key="1">
    <source>
        <dbReference type="ARBA" id="ARBA00023125"/>
    </source>
</evidence>
<dbReference type="Proteomes" id="UP000517759">
    <property type="component" value="Unassembled WGS sequence"/>
</dbReference>